<keyword evidence="4" id="KW-0479">Metal-binding</keyword>
<dbReference type="GO" id="GO:0015074">
    <property type="term" value="P:DNA integration"/>
    <property type="evidence" value="ECO:0007669"/>
    <property type="project" value="UniProtKB-KW"/>
</dbReference>
<organism evidence="8 9">
    <name type="scientific">Holothuria leucospilota</name>
    <name type="common">Black long sea cucumber</name>
    <name type="synonym">Mertensiothuria leucospilota</name>
    <dbReference type="NCBI Taxonomy" id="206669"/>
    <lineage>
        <taxon>Eukaryota</taxon>
        <taxon>Metazoa</taxon>
        <taxon>Echinodermata</taxon>
        <taxon>Eleutherozoa</taxon>
        <taxon>Echinozoa</taxon>
        <taxon>Holothuroidea</taxon>
        <taxon>Aspidochirotacea</taxon>
        <taxon>Aspidochirotida</taxon>
        <taxon>Holothuriidae</taxon>
        <taxon>Holothuria</taxon>
    </lineage>
</organism>
<dbReference type="InterPro" id="IPR050951">
    <property type="entry name" value="Retrovirus_Pol_polyprotein"/>
</dbReference>
<accession>A0A9Q1HAW4</accession>
<dbReference type="Proteomes" id="UP001152320">
    <property type="component" value="Chromosome 7"/>
</dbReference>
<dbReference type="Gene3D" id="3.10.10.10">
    <property type="entry name" value="HIV Type 1 Reverse Transcriptase, subunit A, domain 1"/>
    <property type="match status" value="1"/>
</dbReference>
<reference evidence="8" key="1">
    <citation type="submission" date="2021-10" db="EMBL/GenBank/DDBJ databases">
        <title>Tropical sea cucumber genome reveals ecological adaptation and Cuvierian tubules defense mechanism.</title>
        <authorList>
            <person name="Chen T."/>
        </authorList>
    </citation>
    <scope>NUCLEOTIDE SEQUENCE</scope>
    <source>
        <strain evidence="8">Nanhai2018</strain>
        <tissue evidence="8">Muscle</tissue>
    </source>
</reference>
<keyword evidence="1" id="KW-0460">Magnesium</keyword>
<dbReference type="InterPro" id="IPR001878">
    <property type="entry name" value="Znf_CCHC"/>
</dbReference>
<dbReference type="InterPro" id="IPR041577">
    <property type="entry name" value="RT_RNaseH_2"/>
</dbReference>
<sequence length="841" mass="94148">MAEKADEYDKAVEALSDYFTPQKNTEYEVYLFRQATQKEDESVDMYYTRLKHLASTCEFPDIDKEIKAHIVQTCRSARLRRTALRKPLTLQELLSMARAMQLAEFQASGIEGGKETLSSNHTVSQVKSSSKPRAQNKPPVTQNQCYFCGGTYPHPGGRPSCPAHDKTCNNCGKLGHFASMCHSSSKSKKFSSGSQRSRKPKQYKSNSQKVNQVESTTSASTKSDISSSEEYVFTVENTESSASRTPQAQIKLCGTSIRIMIDTGATVNILDGSTYDKLKQRPSLQPSCVNLIPYASKSSLPVSGSFEVEVESAHKNTLATFCVVPGASGALLSYQTANELGLIKLINAATLSTSNVSNNLVGKYPNLFSGIGKLKNHMVKLHIDQSVQPVAQPHRRIPFKTRKKVEAELKVLEENDIIEKVDGPTPWVSPIVVVEKTNAPDKIRICVDVRVPNTAIKREHHVTPTVDELIHDLNGASYFSKLDLNAGYHQLELDPESRYITTFSTHTGLWRYKRLSFGISSTAEVFQHAISQTLANIPGVMNISDDILVFGKTKEEHDQSLSLVLERLSERGLTLNKHKCEFGKDSLHFFGYVFSVDGISPDPKKVRAVHNAAPPTDASEVRSLLGMTNYCGRFIQDYSNCTEPLRELIHKGVTFKWEQKHQEALESLKLSLTSDTVMSYYDPNMDTELVVDASPVGLGAILAQRKGPNDQARVIAYASRALSHVEQRYSQTEREALAVVWACECFRLYLYGGKFTVISDYKPREAIINNPKSKPPARLERWNLRLQEYDFKLVYKPGKDNPADYIWRHPILESSNKQYVRIVQAAEEYVNYHILHSGPKP</sequence>
<dbReference type="FunFam" id="3.30.70.270:FF:000026">
    <property type="entry name" value="Transposon Ty3-G Gag-Pol polyprotein"/>
    <property type="match status" value="1"/>
</dbReference>
<dbReference type="InterPro" id="IPR043128">
    <property type="entry name" value="Rev_trsase/Diguanyl_cyclase"/>
</dbReference>
<evidence type="ECO:0000259" key="7">
    <source>
        <dbReference type="PROSITE" id="PS50878"/>
    </source>
</evidence>
<dbReference type="InterPro" id="IPR001969">
    <property type="entry name" value="Aspartic_peptidase_AS"/>
</dbReference>
<feature type="compositionally biased region" description="Polar residues" evidence="5">
    <location>
        <begin position="116"/>
        <end position="140"/>
    </location>
</feature>
<feature type="region of interest" description="Disordered" evidence="5">
    <location>
        <begin position="113"/>
        <end position="140"/>
    </location>
</feature>
<dbReference type="GO" id="GO:0006508">
    <property type="term" value="P:proteolysis"/>
    <property type="evidence" value="ECO:0007669"/>
    <property type="project" value="InterPro"/>
</dbReference>
<keyword evidence="9" id="KW-1185">Reference proteome</keyword>
<dbReference type="PANTHER" id="PTHR37984:SF11">
    <property type="entry name" value="INTEGRASE CATALYTIC DOMAIN-CONTAINING PROTEIN"/>
    <property type="match status" value="1"/>
</dbReference>
<feature type="compositionally biased region" description="Polar residues" evidence="5">
    <location>
        <begin position="203"/>
        <end position="214"/>
    </location>
</feature>
<evidence type="ECO:0000313" key="9">
    <source>
        <dbReference type="Proteomes" id="UP001152320"/>
    </source>
</evidence>
<keyword evidence="3" id="KW-0229">DNA integration</keyword>
<evidence type="ECO:0008006" key="10">
    <source>
        <dbReference type="Google" id="ProtNLM"/>
    </source>
</evidence>
<dbReference type="EMBL" id="JAIZAY010000007">
    <property type="protein sequence ID" value="KAJ8038833.1"/>
    <property type="molecule type" value="Genomic_DNA"/>
</dbReference>
<evidence type="ECO:0000256" key="1">
    <source>
        <dbReference type="ARBA" id="ARBA00022842"/>
    </source>
</evidence>
<name>A0A9Q1HAW4_HOLLE</name>
<gene>
    <name evidence="8" type="ORF">HOLleu_16373</name>
</gene>
<feature type="domain" description="Reverse transcriptase" evidence="7">
    <location>
        <begin position="415"/>
        <end position="594"/>
    </location>
</feature>
<evidence type="ECO:0000259" key="6">
    <source>
        <dbReference type="PROSITE" id="PS50158"/>
    </source>
</evidence>
<feature type="region of interest" description="Disordered" evidence="5">
    <location>
        <begin position="183"/>
        <end position="222"/>
    </location>
</feature>
<evidence type="ECO:0000256" key="5">
    <source>
        <dbReference type="SAM" id="MobiDB-lite"/>
    </source>
</evidence>
<evidence type="ECO:0000256" key="4">
    <source>
        <dbReference type="PROSITE-ProRule" id="PRU00047"/>
    </source>
</evidence>
<evidence type="ECO:0000256" key="3">
    <source>
        <dbReference type="ARBA" id="ARBA00022908"/>
    </source>
</evidence>
<dbReference type="InterPro" id="IPR021109">
    <property type="entry name" value="Peptidase_aspartic_dom_sf"/>
</dbReference>
<dbReference type="GO" id="GO:0004190">
    <property type="term" value="F:aspartic-type endopeptidase activity"/>
    <property type="evidence" value="ECO:0007669"/>
    <property type="project" value="InterPro"/>
</dbReference>
<dbReference type="CDD" id="cd00303">
    <property type="entry name" value="retropepsin_like"/>
    <property type="match status" value="1"/>
</dbReference>
<comment type="caution">
    <text evidence="8">The sequence shown here is derived from an EMBL/GenBank/DDBJ whole genome shotgun (WGS) entry which is preliminary data.</text>
</comment>
<dbReference type="SUPFAM" id="SSF56672">
    <property type="entry name" value="DNA/RNA polymerases"/>
    <property type="match status" value="1"/>
</dbReference>
<dbReference type="OrthoDB" id="10060843at2759"/>
<dbReference type="InterPro" id="IPR000477">
    <property type="entry name" value="RT_dom"/>
</dbReference>
<evidence type="ECO:0000313" key="8">
    <source>
        <dbReference type="EMBL" id="KAJ8038833.1"/>
    </source>
</evidence>
<dbReference type="PROSITE" id="PS50878">
    <property type="entry name" value="RT_POL"/>
    <property type="match status" value="1"/>
</dbReference>
<dbReference type="GO" id="GO:0003723">
    <property type="term" value="F:RNA binding"/>
    <property type="evidence" value="ECO:0007669"/>
    <property type="project" value="UniProtKB-KW"/>
</dbReference>
<proteinExistence type="predicted"/>
<keyword evidence="4" id="KW-0862">Zinc</keyword>
<dbReference type="SMART" id="SM00343">
    <property type="entry name" value="ZnF_C2HC"/>
    <property type="match status" value="1"/>
</dbReference>
<feature type="domain" description="CCHC-type" evidence="6">
    <location>
        <begin position="168"/>
        <end position="181"/>
    </location>
</feature>
<dbReference type="Pfam" id="PF00078">
    <property type="entry name" value="RVT_1"/>
    <property type="match status" value="1"/>
</dbReference>
<dbReference type="InterPro" id="IPR043502">
    <property type="entry name" value="DNA/RNA_pol_sf"/>
</dbReference>
<protein>
    <recommendedName>
        <fullName evidence="10">Reverse transcriptase</fullName>
    </recommendedName>
</protein>
<dbReference type="CDD" id="cd01647">
    <property type="entry name" value="RT_LTR"/>
    <property type="match status" value="1"/>
</dbReference>
<dbReference type="PANTHER" id="PTHR37984">
    <property type="entry name" value="PROTEIN CBG26694"/>
    <property type="match status" value="1"/>
</dbReference>
<evidence type="ECO:0000256" key="2">
    <source>
        <dbReference type="ARBA" id="ARBA00022884"/>
    </source>
</evidence>
<keyword evidence="2" id="KW-0694">RNA-binding</keyword>
<dbReference type="AlphaFoldDB" id="A0A9Q1HAW4"/>
<dbReference type="PROSITE" id="PS50158">
    <property type="entry name" value="ZF_CCHC"/>
    <property type="match status" value="1"/>
</dbReference>
<keyword evidence="4" id="KW-0863">Zinc-finger</keyword>
<dbReference type="PROSITE" id="PS00141">
    <property type="entry name" value="ASP_PROTEASE"/>
    <property type="match status" value="1"/>
</dbReference>
<dbReference type="Gene3D" id="2.40.70.10">
    <property type="entry name" value="Acid Proteases"/>
    <property type="match status" value="1"/>
</dbReference>
<dbReference type="FunFam" id="3.10.20.370:FF:000001">
    <property type="entry name" value="Retrovirus-related Pol polyprotein from transposon 17.6-like protein"/>
    <property type="match status" value="1"/>
</dbReference>
<dbReference type="FunFam" id="3.10.10.10:FF:000003">
    <property type="entry name" value="Retrovirus-related Pol polyprotein from transposon 297-like Protein"/>
    <property type="match status" value="1"/>
</dbReference>
<dbReference type="Pfam" id="PF17919">
    <property type="entry name" value="RT_RNaseH_2"/>
    <property type="match status" value="1"/>
</dbReference>
<dbReference type="CDD" id="cd09274">
    <property type="entry name" value="RNase_HI_RT_Ty3"/>
    <property type="match status" value="1"/>
</dbReference>
<dbReference type="Gene3D" id="3.30.70.270">
    <property type="match status" value="2"/>
</dbReference>
<dbReference type="GO" id="GO:0008270">
    <property type="term" value="F:zinc ion binding"/>
    <property type="evidence" value="ECO:0007669"/>
    <property type="project" value="UniProtKB-KW"/>
</dbReference>